<feature type="region of interest" description="Disordered" evidence="1">
    <location>
        <begin position="749"/>
        <end position="807"/>
    </location>
</feature>
<sequence>MASSFLFSLQPSHANPNMHSTNTNTNTRQREHPVPVSAKAPIPSFYENLNGRWVLSDNWNLYGLSGSSQRHRPRSLDQAPSQPPSTPSLVHHASALNGTPASLQYDAAPLNSSSTTTPANTTASQKLYLPAGWNHTSKRGPLYATSVIVVASLLIAVAVLSTVVCLVARRRARGRRKTQLKEGLLDPAAAHSPADHHPSHSHPTSTSSKLSPAEIEEGRGLQAKQLKHRLVPRKLSQLTLVKVFRSPRGKTQARISRISILPSSKPNEPPPPSLIVVGEARRSASFNSTSSFRCTGDALARRRTHSHRTESQSDETAEPNHQTLNGLLSVPIHRNPSSTVSTFTPAQFPTLPPPESSPAGGGSSSGAQTIRAVESVAELADERPPADDLLSRTYSTTMSEPSPRRRRTRSDQRRGQQRAEDERPAWPIPTDPTWAAAGRQTEPGRASVDPNYRSCREIIRARSSTSSSSHRGPPVLASSSPASLPDLHFSIPPLPVMDVYGPQTTAEERTRPRSRSIQPSSGSRPSLAHHDAPHLPGTDPSGEPLPPAYSGRIGGPGPTTTTTTTTTGEGSSRMAEKQRMSAELAGPPDAPDPRPRREPDQEPEDAIDRAPFVAHVATDDKLVLKSLLRMGSTPAMGSRSTPGDKALAAEHEQSPGDSRRPSLALPGLLERSTPTTATGSGVERPSAPPLVAEGDDDPFALDEKPRLHPPHPQDPMDDGLVGQSSLTHDRLPAPPAQFIIRFDPASAAAPLFAAGPPPASGPIAGAPSRGLRPPAHPLPLALPRRPRDPTPPRLPSRPRPVPACLRR</sequence>
<evidence type="ECO:0000256" key="1">
    <source>
        <dbReference type="SAM" id="MobiDB-lite"/>
    </source>
</evidence>
<evidence type="ECO:0000313" key="4">
    <source>
        <dbReference type="EnsemblFungi" id="PTTG_00504-t43_1-p1"/>
    </source>
</evidence>
<feature type="region of interest" description="Disordered" evidence="1">
    <location>
        <begin position="9"/>
        <end position="36"/>
    </location>
</feature>
<reference evidence="4" key="4">
    <citation type="submission" date="2025-05" db="UniProtKB">
        <authorList>
            <consortium name="EnsemblFungi"/>
        </authorList>
    </citation>
    <scope>IDENTIFICATION</scope>
    <source>
        <strain evidence="4">isolate 1-1 / race 1 (BBBD)</strain>
    </source>
</reference>
<reference evidence="3" key="2">
    <citation type="submission" date="2016-05" db="EMBL/GenBank/DDBJ databases">
        <title>Comparative analysis highlights variable genome content of wheat rusts and divergence of the mating loci.</title>
        <authorList>
            <person name="Cuomo C.A."/>
            <person name="Bakkeren G."/>
            <person name="Szabo L."/>
            <person name="Khalil H."/>
            <person name="Joly D."/>
            <person name="Goldberg J."/>
            <person name="Young S."/>
            <person name="Zeng Q."/>
            <person name="Fellers J."/>
        </authorList>
    </citation>
    <scope>NUCLEOTIDE SEQUENCE [LARGE SCALE GENOMIC DNA]</scope>
    <source>
        <strain evidence="3">1-1 BBBD Race 1</strain>
    </source>
</reference>
<dbReference type="Proteomes" id="UP000005240">
    <property type="component" value="Unassembled WGS sequence"/>
</dbReference>
<keyword evidence="2" id="KW-0812">Transmembrane</keyword>
<dbReference type="EnsemblFungi" id="PTTG_00504-t43_1">
    <property type="protein sequence ID" value="PTTG_00504-t43_1-p1"/>
    <property type="gene ID" value="PTTG_00504"/>
</dbReference>
<evidence type="ECO:0000313" key="3">
    <source>
        <dbReference type="EMBL" id="OAV86386.1"/>
    </source>
</evidence>
<dbReference type="EMBL" id="ADAS02001202">
    <property type="protein sequence ID" value="OAV86386.1"/>
    <property type="molecule type" value="Genomic_DNA"/>
</dbReference>
<feature type="compositionally biased region" description="Polar residues" evidence="1">
    <location>
        <begin position="9"/>
        <end position="27"/>
    </location>
</feature>
<keyword evidence="5" id="KW-1185">Reference proteome</keyword>
<keyword evidence="2" id="KW-0472">Membrane</keyword>
<feature type="region of interest" description="Disordered" evidence="1">
    <location>
        <begin position="631"/>
        <end position="737"/>
    </location>
</feature>
<feature type="compositionally biased region" description="Low complexity" evidence="1">
    <location>
        <begin position="761"/>
        <end position="783"/>
    </location>
</feature>
<feature type="compositionally biased region" description="Polar residues" evidence="1">
    <location>
        <begin position="335"/>
        <end position="347"/>
    </location>
</feature>
<dbReference type="VEuPathDB" id="FungiDB:PTTG_00504"/>
<feature type="region of interest" description="Disordered" evidence="1">
    <location>
        <begin position="286"/>
        <end position="613"/>
    </location>
</feature>
<feature type="region of interest" description="Disordered" evidence="1">
    <location>
        <begin position="175"/>
        <end position="215"/>
    </location>
</feature>
<dbReference type="AlphaFoldDB" id="A0A180G110"/>
<reference evidence="4 5" key="3">
    <citation type="journal article" date="2017" name="G3 (Bethesda)">
        <title>Comparative analysis highlights variable genome content of wheat rusts and divergence of the mating loci.</title>
        <authorList>
            <person name="Cuomo C.A."/>
            <person name="Bakkeren G."/>
            <person name="Khalil H.B."/>
            <person name="Panwar V."/>
            <person name="Joly D."/>
            <person name="Linning R."/>
            <person name="Sakthikumar S."/>
            <person name="Song X."/>
            <person name="Adiconis X."/>
            <person name="Fan L."/>
            <person name="Goldberg J.M."/>
            <person name="Levin J.Z."/>
            <person name="Young S."/>
            <person name="Zeng Q."/>
            <person name="Anikster Y."/>
            <person name="Bruce M."/>
            <person name="Wang M."/>
            <person name="Yin C."/>
            <person name="McCallum B."/>
            <person name="Szabo L.J."/>
            <person name="Hulbert S."/>
            <person name="Chen X."/>
            <person name="Fellers J.P."/>
        </authorList>
    </citation>
    <scope>NUCLEOTIDE SEQUENCE</scope>
    <source>
        <strain evidence="5">Isolate 1-1 / race 1 (BBBD)</strain>
        <strain evidence="4">isolate 1-1 / race 1 (BBBD)</strain>
    </source>
</reference>
<evidence type="ECO:0000256" key="2">
    <source>
        <dbReference type="SAM" id="Phobius"/>
    </source>
</evidence>
<feature type="compositionally biased region" description="Low complexity" evidence="1">
    <location>
        <begin position="558"/>
        <end position="568"/>
    </location>
</feature>
<evidence type="ECO:0000313" key="5">
    <source>
        <dbReference type="Proteomes" id="UP000005240"/>
    </source>
</evidence>
<accession>A0A180G110</accession>
<feature type="compositionally biased region" description="Basic and acidic residues" evidence="1">
    <location>
        <begin position="380"/>
        <end position="390"/>
    </location>
</feature>
<keyword evidence="2" id="KW-1133">Transmembrane helix</keyword>
<feature type="compositionally biased region" description="Polar residues" evidence="1">
    <location>
        <begin position="515"/>
        <end position="524"/>
    </location>
</feature>
<proteinExistence type="predicted"/>
<feature type="compositionally biased region" description="Pro residues" evidence="1">
    <location>
        <begin position="791"/>
        <end position="801"/>
    </location>
</feature>
<feature type="compositionally biased region" description="Basic and acidic residues" evidence="1">
    <location>
        <begin position="409"/>
        <end position="424"/>
    </location>
</feature>
<name>A0A180G110_PUCT1</name>
<feature type="region of interest" description="Disordered" evidence="1">
    <location>
        <begin position="66"/>
        <end position="89"/>
    </location>
</feature>
<dbReference type="OrthoDB" id="2507657at2759"/>
<protein>
    <submittedName>
        <fullName evidence="3 4">Uncharacterized protein</fullName>
    </submittedName>
</protein>
<feature type="compositionally biased region" description="Basic and acidic residues" evidence="1">
    <location>
        <begin position="591"/>
        <end position="600"/>
    </location>
</feature>
<feature type="compositionally biased region" description="Basic and acidic residues" evidence="1">
    <location>
        <begin position="647"/>
        <end position="660"/>
    </location>
</feature>
<feature type="compositionally biased region" description="Low complexity" evidence="1">
    <location>
        <begin position="463"/>
        <end position="485"/>
    </location>
</feature>
<reference evidence="3" key="1">
    <citation type="submission" date="2009-11" db="EMBL/GenBank/DDBJ databases">
        <authorList>
            <consortium name="The Broad Institute Genome Sequencing Platform"/>
            <person name="Ward D."/>
            <person name="Feldgarden M."/>
            <person name="Earl A."/>
            <person name="Young S.K."/>
            <person name="Zeng Q."/>
            <person name="Koehrsen M."/>
            <person name="Alvarado L."/>
            <person name="Berlin A."/>
            <person name="Bochicchio J."/>
            <person name="Borenstein D."/>
            <person name="Chapman S.B."/>
            <person name="Chen Z."/>
            <person name="Engels R."/>
            <person name="Freedman E."/>
            <person name="Gellesch M."/>
            <person name="Goldberg J."/>
            <person name="Griggs A."/>
            <person name="Gujja S."/>
            <person name="Heilman E."/>
            <person name="Heiman D."/>
            <person name="Hepburn T."/>
            <person name="Howarth C."/>
            <person name="Jen D."/>
            <person name="Larson L."/>
            <person name="Lewis B."/>
            <person name="Mehta T."/>
            <person name="Park D."/>
            <person name="Pearson M."/>
            <person name="Roberts A."/>
            <person name="Saif S."/>
            <person name="Shea T."/>
            <person name="Shenoy N."/>
            <person name="Sisk P."/>
            <person name="Stolte C."/>
            <person name="Sykes S."/>
            <person name="Thomson T."/>
            <person name="Walk T."/>
            <person name="White J."/>
            <person name="Yandava C."/>
            <person name="Izard J."/>
            <person name="Baranova O.V."/>
            <person name="Blanton J.M."/>
            <person name="Tanner A.C."/>
            <person name="Dewhirst F.E."/>
            <person name="Haas B."/>
            <person name="Nusbaum C."/>
            <person name="Birren B."/>
        </authorList>
    </citation>
    <scope>NUCLEOTIDE SEQUENCE [LARGE SCALE GENOMIC DNA]</scope>
    <source>
        <strain evidence="3">1-1 BBBD Race 1</strain>
    </source>
</reference>
<feature type="transmembrane region" description="Helical" evidence="2">
    <location>
        <begin position="142"/>
        <end position="168"/>
    </location>
</feature>
<gene>
    <name evidence="3" type="ORF">PTTG_00504</name>
</gene>
<organism evidence="3">
    <name type="scientific">Puccinia triticina (isolate 1-1 / race 1 (BBBD))</name>
    <name type="common">Brown leaf rust fungus</name>
    <dbReference type="NCBI Taxonomy" id="630390"/>
    <lineage>
        <taxon>Eukaryota</taxon>
        <taxon>Fungi</taxon>
        <taxon>Dikarya</taxon>
        <taxon>Basidiomycota</taxon>
        <taxon>Pucciniomycotina</taxon>
        <taxon>Pucciniomycetes</taxon>
        <taxon>Pucciniales</taxon>
        <taxon>Pucciniaceae</taxon>
        <taxon>Puccinia</taxon>
    </lineage>
</organism>